<dbReference type="GO" id="GO:0004222">
    <property type="term" value="F:metalloendopeptidase activity"/>
    <property type="evidence" value="ECO:0007669"/>
    <property type="project" value="UniProtKB-EC"/>
</dbReference>
<evidence type="ECO:0000259" key="17">
    <source>
        <dbReference type="Pfam" id="PF22456"/>
    </source>
</evidence>
<dbReference type="FunFam" id="3.30.830.10:FF:000005">
    <property type="entry name" value="nardilysin isoform X1"/>
    <property type="match status" value="1"/>
</dbReference>
<dbReference type="GO" id="GO:0046872">
    <property type="term" value="F:metal ion binding"/>
    <property type="evidence" value="ECO:0007669"/>
    <property type="project" value="UniProtKB-KW"/>
</dbReference>
<sequence length="905" mass="103868">MRISPNDTKTYHSFTMLNGIKVLIIHSPEAHKSACSLVVNTGSFDDPTDRPGFAHFVEHLLFNGNKKHPQPAQLNDFIAKHGGHTNAWTATEHSSYHFDVQTEMFQPALDYFSNMFIEPLFTDEAIKKEQNAIHEEYKLKLKDDSRRIQQVHKETCNPQHPFHKFTVGNKHTLADLPQRPVKDELVQFWQTHYQSQFMTLCLVSSLPIDELKNTVTELFSEIKTIDATKAKPPLDTDLYRLQDVAQFIAIEPVKELHKLNITFPLPGIDQFYKSKIISFIAHLIGDEGEGSLFERLKELGLINALAAGNGISGSNFKDFNISLELTHAGEDDLEVVLNEVFAYLNWIAKQTAPSYLYNEQKKLTEIGFQYKEDIKPLALANNIVMNMQHYEVDNYIYGDYCMEGYSTAQWQEFFNYITANNMRLTLVSQNIQTDKQAQWYHTPYYVEALSSEQIAQLNSQTCSESQYHFPVKNPYLTKNIKLESPDFDSQTPLSIDTELGWQAWFKQDVSFRVPKGTIYLGLDLPFGTQSKPHQAMMRFYCDLFMDTVSEQHYQAEMAGLHYNLYAHNAGMTLYTSGLSSNQDNLILTLLDNMLTIKFTKMRFKEVKRQLIKHWRNAETNKPISQLFSLLNSKLMPSTASSSELAIELTNVTFEQFETFCTELFSKMFAEILLYGNWTTAQAKSINKKLKSRLKSYQKVIELPRSITALPDAERLYFDKPIKHNDNAALLYIQGTNKVDNIKYDYMEKAAFILISQILSPFSFDYLRTEKQLGYLAGSGYMPLCNTPGLVIYIQSHDYASDILNSNINDCLATFVKEIEAMDIDDLEQHKQAVIHQYNELATNLNQKSQQLWVSIGNQDYSFMQKQIIAMEISTITKPQLIQWCKNKLNKDNVQGIQLGSVSSAN</sequence>
<dbReference type="EMBL" id="MSCH01000003">
    <property type="protein sequence ID" value="PQJ54789.1"/>
    <property type="molecule type" value="Genomic_DNA"/>
</dbReference>
<dbReference type="RefSeq" id="WP_105053314.1">
    <property type="nucleotide sequence ID" value="NZ_BMYG01000001.1"/>
</dbReference>
<dbReference type="GO" id="GO:0006508">
    <property type="term" value="P:proteolysis"/>
    <property type="evidence" value="ECO:0007669"/>
    <property type="project" value="UniProtKB-KW"/>
</dbReference>
<dbReference type="InterPro" id="IPR007863">
    <property type="entry name" value="Peptidase_M16_C"/>
</dbReference>
<comment type="cofactor">
    <cofactor evidence="1">
        <name>Zn(2+)</name>
        <dbReference type="ChEBI" id="CHEBI:29105"/>
    </cofactor>
</comment>
<evidence type="ECO:0000256" key="4">
    <source>
        <dbReference type="ARBA" id="ARBA00012449"/>
    </source>
</evidence>
<keyword evidence="9" id="KW-0862">Zinc</keyword>
<dbReference type="SUPFAM" id="SSF63411">
    <property type="entry name" value="LuxS/MPP-like metallohydrolase"/>
    <property type="match status" value="4"/>
</dbReference>
<dbReference type="InterPro" id="IPR054734">
    <property type="entry name" value="PqqF-like_C_4"/>
</dbReference>
<proteinExistence type="inferred from homology"/>
<evidence type="ECO:0000256" key="12">
    <source>
        <dbReference type="ARBA" id="ARBA00031184"/>
    </source>
</evidence>
<evidence type="ECO:0000256" key="13">
    <source>
        <dbReference type="ARBA" id="ARBA00033450"/>
    </source>
</evidence>
<feature type="domain" description="Peptidase M16 middle/third" evidence="16">
    <location>
        <begin position="368"/>
        <end position="644"/>
    </location>
</feature>
<dbReference type="Pfam" id="PF22456">
    <property type="entry name" value="PqqF-like_C_4"/>
    <property type="match status" value="1"/>
</dbReference>
<evidence type="ECO:0000256" key="1">
    <source>
        <dbReference type="ARBA" id="ARBA00001947"/>
    </source>
</evidence>
<evidence type="ECO:0000313" key="18">
    <source>
        <dbReference type="EMBL" id="PQJ54789.1"/>
    </source>
</evidence>
<dbReference type="AlphaFoldDB" id="A0A2S7UYD8"/>
<keyword evidence="10" id="KW-0482">Metalloprotease</keyword>
<gene>
    <name evidence="18" type="ORF">BTO11_14780</name>
</gene>
<evidence type="ECO:0000256" key="10">
    <source>
        <dbReference type="ARBA" id="ARBA00023049"/>
    </source>
</evidence>
<feature type="domain" description="Peptidase M16 N-terminal" evidence="14">
    <location>
        <begin position="21"/>
        <end position="156"/>
    </location>
</feature>
<dbReference type="InterPro" id="IPR011249">
    <property type="entry name" value="Metalloenz_LuxS/M16"/>
</dbReference>
<evidence type="ECO:0000256" key="11">
    <source>
        <dbReference type="ARBA" id="ARBA00029597"/>
    </source>
</evidence>
<dbReference type="Pfam" id="PF16187">
    <property type="entry name" value="Peptidase_M16_M"/>
    <property type="match status" value="1"/>
</dbReference>
<comment type="function">
    <text evidence="2">Endopeptidase that degrades small peptides of less than 7 kDa, such as glucagon and insulin.</text>
</comment>
<dbReference type="EC" id="3.4.24.55" evidence="4"/>
<dbReference type="Pfam" id="PF05193">
    <property type="entry name" value="Peptidase_M16_C"/>
    <property type="match status" value="1"/>
</dbReference>
<comment type="caution">
    <text evidence="18">The sequence shown here is derived from an EMBL/GenBank/DDBJ whole genome shotgun (WGS) entry which is preliminary data.</text>
</comment>
<dbReference type="Pfam" id="PF00675">
    <property type="entry name" value="Peptidase_M16"/>
    <property type="match status" value="1"/>
</dbReference>
<evidence type="ECO:0000256" key="9">
    <source>
        <dbReference type="ARBA" id="ARBA00022833"/>
    </source>
</evidence>
<accession>A0A2S7UYD8</accession>
<evidence type="ECO:0000313" key="19">
    <source>
        <dbReference type="Proteomes" id="UP000239007"/>
    </source>
</evidence>
<dbReference type="PANTHER" id="PTHR43690:SF18">
    <property type="entry name" value="INSULIN-DEGRADING ENZYME-RELATED"/>
    <property type="match status" value="1"/>
</dbReference>
<evidence type="ECO:0000259" key="16">
    <source>
        <dbReference type="Pfam" id="PF16187"/>
    </source>
</evidence>
<keyword evidence="19" id="KW-1185">Reference proteome</keyword>
<organism evidence="18 19">
    <name type="scientific">Psychrosphaera saromensis</name>
    <dbReference type="NCBI Taxonomy" id="716813"/>
    <lineage>
        <taxon>Bacteria</taxon>
        <taxon>Pseudomonadati</taxon>
        <taxon>Pseudomonadota</taxon>
        <taxon>Gammaproteobacteria</taxon>
        <taxon>Alteromonadales</taxon>
        <taxon>Pseudoalteromonadaceae</taxon>
        <taxon>Psychrosphaera</taxon>
    </lineage>
</organism>
<dbReference type="InterPro" id="IPR032632">
    <property type="entry name" value="Peptidase_M16_M"/>
</dbReference>
<dbReference type="InterPro" id="IPR050626">
    <property type="entry name" value="Peptidase_M16"/>
</dbReference>
<name>A0A2S7UYD8_9GAMM</name>
<evidence type="ECO:0000259" key="15">
    <source>
        <dbReference type="Pfam" id="PF05193"/>
    </source>
</evidence>
<dbReference type="FunFam" id="3.30.830.10:FF:000012">
    <property type="entry name" value="Protease 3"/>
    <property type="match status" value="1"/>
</dbReference>
<evidence type="ECO:0000256" key="8">
    <source>
        <dbReference type="ARBA" id="ARBA00022801"/>
    </source>
</evidence>
<keyword evidence="6" id="KW-0645">Protease</keyword>
<feature type="domain" description="Peptidase M16 C-terminal" evidence="15">
    <location>
        <begin position="182"/>
        <end position="358"/>
    </location>
</feature>
<dbReference type="Proteomes" id="UP000239007">
    <property type="component" value="Unassembled WGS sequence"/>
</dbReference>
<evidence type="ECO:0000256" key="3">
    <source>
        <dbReference type="ARBA" id="ARBA00007261"/>
    </source>
</evidence>
<keyword evidence="7" id="KW-0479">Metal-binding</keyword>
<protein>
    <recommendedName>
        <fullName evidence="5">Protease 3</fullName>
        <ecNumber evidence="4">3.4.24.55</ecNumber>
    </recommendedName>
    <alternativeName>
        <fullName evidence="13">Pitrilysin</fullName>
    </alternativeName>
    <alternativeName>
        <fullName evidence="12">Protease III</fullName>
    </alternativeName>
    <alternativeName>
        <fullName evidence="11">Protease pi</fullName>
    </alternativeName>
</protein>
<dbReference type="PANTHER" id="PTHR43690">
    <property type="entry name" value="NARDILYSIN"/>
    <property type="match status" value="1"/>
</dbReference>
<dbReference type="OrthoDB" id="9811314at2"/>
<comment type="similarity">
    <text evidence="3">Belongs to the peptidase M16 family.</text>
</comment>
<dbReference type="InterPro" id="IPR011765">
    <property type="entry name" value="Pept_M16_N"/>
</dbReference>
<dbReference type="Gene3D" id="3.30.830.10">
    <property type="entry name" value="Metalloenzyme, LuxS/M16 peptidase-like"/>
    <property type="match status" value="4"/>
</dbReference>
<reference evidence="18 19" key="1">
    <citation type="submission" date="2016-12" db="EMBL/GenBank/DDBJ databases">
        <title>Diversity of luminous bacteria.</title>
        <authorList>
            <person name="Yoshizawa S."/>
            <person name="Kogure K."/>
        </authorList>
    </citation>
    <scope>NUCLEOTIDE SEQUENCE [LARGE SCALE GENOMIC DNA]</scope>
    <source>
        <strain evidence="18 19">SA4-48</strain>
    </source>
</reference>
<keyword evidence="8" id="KW-0378">Hydrolase</keyword>
<evidence type="ECO:0000256" key="5">
    <source>
        <dbReference type="ARBA" id="ARBA00017565"/>
    </source>
</evidence>
<evidence type="ECO:0000259" key="14">
    <source>
        <dbReference type="Pfam" id="PF00675"/>
    </source>
</evidence>
<evidence type="ECO:0000256" key="7">
    <source>
        <dbReference type="ARBA" id="ARBA00022723"/>
    </source>
</evidence>
<evidence type="ECO:0000256" key="2">
    <source>
        <dbReference type="ARBA" id="ARBA00002184"/>
    </source>
</evidence>
<feature type="domain" description="Coenzyme PQQ synthesis protein F-like C-terminal lobe" evidence="17">
    <location>
        <begin position="753"/>
        <end position="852"/>
    </location>
</feature>
<evidence type="ECO:0000256" key="6">
    <source>
        <dbReference type="ARBA" id="ARBA00022670"/>
    </source>
</evidence>